<dbReference type="PANTHER" id="PTHR43675">
    <property type="entry name" value="ARSENITE METHYLTRANSFERASE"/>
    <property type="match status" value="1"/>
</dbReference>
<evidence type="ECO:0000256" key="1">
    <source>
        <dbReference type="ARBA" id="ARBA00022679"/>
    </source>
</evidence>
<evidence type="ECO:0000256" key="3">
    <source>
        <dbReference type="ARBA" id="ARBA00034487"/>
    </source>
</evidence>
<dbReference type="InterPro" id="IPR029063">
    <property type="entry name" value="SAM-dependent_MTases_sf"/>
</dbReference>
<keyword evidence="11" id="KW-0489">Methyltransferase</keyword>
<name>A0ABQ0JSA5_9BACT</name>
<dbReference type="InterPro" id="IPR025714">
    <property type="entry name" value="Methyltranfer_dom"/>
</dbReference>
<evidence type="ECO:0000313" key="11">
    <source>
        <dbReference type="EMBL" id="GAN31615.1"/>
    </source>
</evidence>
<protein>
    <recommendedName>
        <fullName evidence="5">Arsenite methyltransferase</fullName>
        <ecNumber evidence="4">2.1.1.137</ecNumber>
    </recommendedName>
</protein>
<dbReference type="InterPro" id="IPR026669">
    <property type="entry name" value="Arsenite_MeTrfase-like"/>
</dbReference>
<proteinExistence type="inferred from homology"/>
<feature type="region of interest" description="Disordered" evidence="9">
    <location>
        <begin position="361"/>
        <end position="383"/>
    </location>
</feature>
<comment type="catalytic activity">
    <reaction evidence="7">
        <text>arsenic triglutathione + 2 [thioredoxin]-dithiol + 2 S-adenosyl-L-methionine + H2O = dimethylarsinous acid + 2 [thioredoxin]-disulfide + 3 glutathione + 2 S-adenosyl-L-homocysteine + 2 H(+)</text>
        <dbReference type="Rhea" id="RHEA:69464"/>
        <dbReference type="Rhea" id="RHEA-COMP:10698"/>
        <dbReference type="Rhea" id="RHEA-COMP:10700"/>
        <dbReference type="ChEBI" id="CHEBI:15377"/>
        <dbReference type="ChEBI" id="CHEBI:15378"/>
        <dbReference type="ChEBI" id="CHEBI:23808"/>
        <dbReference type="ChEBI" id="CHEBI:29950"/>
        <dbReference type="ChEBI" id="CHEBI:50058"/>
        <dbReference type="ChEBI" id="CHEBI:57856"/>
        <dbReference type="ChEBI" id="CHEBI:57925"/>
        <dbReference type="ChEBI" id="CHEBI:59789"/>
        <dbReference type="ChEBI" id="CHEBI:183640"/>
        <dbReference type="EC" id="2.1.1.137"/>
    </reaction>
</comment>
<accession>A0ABQ0JSA5</accession>
<keyword evidence="2" id="KW-0949">S-adenosyl-L-methionine</keyword>
<dbReference type="GO" id="GO:0032259">
    <property type="term" value="P:methylation"/>
    <property type="evidence" value="ECO:0007669"/>
    <property type="project" value="UniProtKB-KW"/>
</dbReference>
<evidence type="ECO:0000256" key="5">
    <source>
        <dbReference type="ARBA" id="ARBA00034545"/>
    </source>
</evidence>
<organism evidence="11 12">
    <name type="scientific">Candidatus Brocadia sinica JPN1</name>
    <dbReference type="NCBI Taxonomy" id="1197129"/>
    <lineage>
        <taxon>Bacteria</taxon>
        <taxon>Pseudomonadati</taxon>
        <taxon>Planctomycetota</taxon>
        <taxon>Candidatus Brocadiia</taxon>
        <taxon>Candidatus Brocadiales</taxon>
        <taxon>Candidatus Brocadiaceae</taxon>
        <taxon>Candidatus Brocadia</taxon>
    </lineage>
</organism>
<sequence>MMIEQAVLNRYSTAAAKREESLCCPVTYDQKYLKIIPQEVLDRDYGCGDPSQYLREGETVLDLGSGGGKICFIASQVVGSSGRVIGVDMNDEMLALARKANSEVSKRLGYANVEFRKGKIQDLRVDRGTLDDWLKRNPIKSESDLTAFESYVKQMSETSPMIPDGSIDVVISNCVLNLVNHKDKPILFQEIYRALKRGGRAAISDIVSDESVPLELQQDPDLWSGCISGALQEYEFLRVFEDAGFYGITIAKRDEKPWRTVQGIEFRSITVLAYKGKEGPCWDHKEAVVYKGPFQEITDDDGHQYRRGVRVSVCRKTFNILGCEPYANHFEFIRPVKEVPEEQAQPFPCTKEMLVRSPRETKNEEYSMTNEDNSPGCKPGTCC</sequence>
<evidence type="ECO:0000256" key="7">
    <source>
        <dbReference type="ARBA" id="ARBA00047943"/>
    </source>
</evidence>
<dbReference type="GO" id="GO:0008168">
    <property type="term" value="F:methyltransferase activity"/>
    <property type="evidence" value="ECO:0007669"/>
    <property type="project" value="UniProtKB-KW"/>
</dbReference>
<keyword evidence="1" id="KW-0808">Transferase</keyword>
<dbReference type="Proteomes" id="UP000032309">
    <property type="component" value="Unassembled WGS sequence"/>
</dbReference>
<evidence type="ECO:0000256" key="4">
    <source>
        <dbReference type="ARBA" id="ARBA00034521"/>
    </source>
</evidence>
<dbReference type="CDD" id="cd02440">
    <property type="entry name" value="AdoMet_MTases"/>
    <property type="match status" value="1"/>
</dbReference>
<dbReference type="EC" id="2.1.1.137" evidence="4"/>
<dbReference type="SUPFAM" id="SSF53335">
    <property type="entry name" value="S-adenosyl-L-methionine-dependent methyltransferases"/>
    <property type="match status" value="1"/>
</dbReference>
<evidence type="ECO:0000256" key="6">
    <source>
        <dbReference type="ARBA" id="ARBA00047941"/>
    </source>
</evidence>
<gene>
    <name evidence="11" type="ORF">BROSI_A0116</name>
</gene>
<evidence type="ECO:0000256" key="9">
    <source>
        <dbReference type="SAM" id="MobiDB-lite"/>
    </source>
</evidence>
<comment type="similarity">
    <text evidence="3">Belongs to the methyltransferase superfamily. Arsenite methyltransferase family.</text>
</comment>
<keyword evidence="12" id="KW-1185">Reference proteome</keyword>
<dbReference type="EMBL" id="BAFN01000001">
    <property type="protein sequence ID" value="GAN31615.1"/>
    <property type="molecule type" value="Genomic_DNA"/>
</dbReference>
<comment type="catalytic activity">
    <reaction evidence="6">
        <text>arsenic triglutathione + [thioredoxin]-dithiol + S-adenosyl-L-methionine + 2 H2O = methylarsonous acid + [thioredoxin]-disulfide + 3 glutathione + S-adenosyl-L-homocysteine + H(+)</text>
        <dbReference type="Rhea" id="RHEA:69460"/>
        <dbReference type="Rhea" id="RHEA-COMP:10698"/>
        <dbReference type="Rhea" id="RHEA-COMP:10700"/>
        <dbReference type="ChEBI" id="CHEBI:15377"/>
        <dbReference type="ChEBI" id="CHEBI:15378"/>
        <dbReference type="ChEBI" id="CHEBI:17826"/>
        <dbReference type="ChEBI" id="CHEBI:29950"/>
        <dbReference type="ChEBI" id="CHEBI:50058"/>
        <dbReference type="ChEBI" id="CHEBI:57856"/>
        <dbReference type="ChEBI" id="CHEBI:57925"/>
        <dbReference type="ChEBI" id="CHEBI:59789"/>
        <dbReference type="ChEBI" id="CHEBI:183640"/>
        <dbReference type="EC" id="2.1.1.137"/>
    </reaction>
</comment>
<evidence type="ECO:0000256" key="8">
    <source>
        <dbReference type="ARBA" id="ARBA00048428"/>
    </source>
</evidence>
<dbReference type="PANTHER" id="PTHR43675:SF8">
    <property type="entry name" value="ARSENITE METHYLTRANSFERASE"/>
    <property type="match status" value="1"/>
</dbReference>
<feature type="domain" description="Methyltransferase" evidence="10">
    <location>
        <begin position="55"/>
        <end position="140"/>
    </location>
</feature>
<dbReference type="RefSeq" id="WP_052561376.1">
    <property type="nucleotide sequence ID" value="NZ_BAFN01000001.1"/>
</dbReference>
<feature type="domain" description="Methyltransferase" evidence="10">
    <location>
        <begin position="152"/>
        <end position="244"/>
    </location>
</feature>
<comment type="catalytic activity">
    <reaction evidence="8">
        <text>arsenic triglutathione + 3 [thioredoxin]-dithiol + 3 S-adenosyl-L-methionine = trimethylarsine + 3 [thioredoxin]-disulfide + 3 glutathione + 3 S-adenosyl-L-homocysteine + 3 H(+)</text>
        <dbReference type="Rhea" id="RHEA:69432"/>
        <dbReference type="Rhea" id="RHEA-COMP:10698"/>
        <dbReference type="Rhea" id="RHEA-COMP:10700"/>
        <dbReference type="ChEBI" id="CHEBI:15378"/>
        <dbReference type="ChEBI" id="CHEBI:27130"/>
        <dbReference type="ChEBI" id="CHEBI:29950"/>
        <dbReference type="ChEBI" id="CHEBI:50058"/>
        <dbReference type="ChEBI" id="CHEBI:57856"/>
        <dbReference type="ChEBI" id="CHEBI:57925"/>
        <dbReference type="ChEBI" id="CHEBI:59789"/>
        <dbReference type="ChEBI" id="CHEBI:183640"/>
        <dbReference type="EC" id="2.1.1.137"/>
    </reaction>
</comment>
<dbReference type="Pfam" id="PF13847">
    <property type="entry name" value="Methyltransf_31"/>
    <property type="match status" value="2"/>
</dbReference>
<evidence type="ECO:0000259" key="10">
    <source>
        <dbReference type="Pfam" id="PF13847"/>
    </source>
</evidence>
<evidence type="ECO:0000256" key="2">
    <source>
        <dbReference type="ARBA" id="ARBA00022691"/>
    </source>
</evidence>
<reference evidence="12" key="1">
    <citation type="journal article" date="2015" name="Genome Announc.">
        <title>Draft Genome Sequence of an Anaerobic Ammonium-Oxidizing Bacterium, "Candidatus Brocadia sinica".</title>
        <authorList>
            <person name="Oshiki M."/>
            <person name="Shinyako-Hata K."/>
            <person name="Satoh H."/>
            <person name="Okabe S."/>
        </authorList>
    </citation>
    <scope>NUCLEOTIDE SEQUENCE [LARGE SCALE GENOMIC DNA]</scope>
    <source>
        <strain evidence="12">JPN1</strain>
    </source>
</reference>
<dbReference type="Gene3D" id="3.40.50.150">
    <property type="entry name" value="Vaccinia Virus protein VP39"/>
    <property type="match status" value="2"/>
</dbReference>
<comment type="caution">
    <text evidence="11">The sequence shown here is derived from an EMBL/GenBank/DDBJ whole genome shotgun (WGS) entry which is preliminary data.</text>
</comment>
<evidence type="ECO:0000313" key="12">
    <source>
        <dbReference type="Proteomes" id="UP000032309"/>
    </source>
</evidence>